<dbReference type="InterPro" id="IPR050312">
    <property type="entry name" value="IolE/XylAMocC-like"/>
</dbReference>
<dbReference type="Pfam" id="PF01261">
    <property type="entry name" value="AP_endonuc_2"/>
    <property type="match status" value="1"/>
</dbReference>
<feature type="domain" description="Xylose isomerase-like TIM barrel" evidence="2">
    <location>
        <begin position="40"/>
        <end position="270"/>
    </location>
</feature>
<feature type="signal peptide" evidence="1">
    <location>
        <begin position="1"/>
        <end position="21"/>
    </location>
</feature>
<proteinExistence type="predicted"/>
<evidence type="ECO:0000259" key="2">
    <source>
        <dbReference type="Pfam" id="PF01261"/>
    </source>
</evidence>
<organism evidence="3 4">
    <name type="scientific">Chitinophaga defluvii</name>
    <dbReference type="NCBI Taxonomy" id="3163343"/>
    <lineage>
        <taxon>Bacteria</taxon>
        <taxon>Pseudomonadati</taxon>
        <taxon>Bacteroidota</taxon>
        <taxon>Chitinophagia</taxon>
        <taxon>Chitinophagales</taxon>
        <taxon>Chitinophagaceae</taxon>
        <taxon>Chitinophaga</taxon>
    </lineage>
</organism>
<sequence length="286" mass="31657">MKSCLFLLLCLTFSPFLQSNAQSKIPALGICSSYENDSLVHATGLEYIEETVRKMLAPSVSEDVFNSRLSILKNAATKIQTCNLFIPAEIKVIGPDVNEKRVLGYVDSVMQRAKIAGIRLIVLGSGGARKIPDGVDHATAKKAFIKLARKMAVVAAKYDCMIAMENLNASETNFVNSIEEGNEIVNAVRHPNFKLTVDIYHMLRENEPAAHIEKARGNIVHCHIAEKEKRTAPGVMGDDFKPYLAALKKINFQGRIMMECRWGTLATEIQPATAYLKAQLEEVYGK</sequence>
<keyword evidence="4" id="KW-1185">Reference proteome</keyword>
<evidence type="ECO:0000313" key="3">
    <source>
        <dbReference type="EMBL" id="MET6995857.1"/>
    </source>
</evidence>
<name>A0ABV2SZS0_9BACT</name>
<dbReference type="RefSeq" id="WP_354658506.1">
    <property type="nucleotide sequence ID" value="NZ_JBEXAC010000001.1"/>
</dbReference>
<accession>A0ABV2SZS0</accession>
<keyword evidence="1" id="KW-0732">Signal</keyword>
<dbReference type="Gene3D" id="3.20.20.150">
    <property type="entry name" value="Divalent-metal-dependent TIM barrel enzymes"/>
    <property type="match status" value="1"/>
</dbReference>
<protein>
    <submittedName>
        <fullName evidence="3">Sugar phosphate isomerase/epimerase family protein</fullName>
    </submittedName>
</protein>
<dbReference type="PANTHER" id="PTHR12110">
    <property type="entry name" value="HYDROXYPYRUVATE ISOMERASE"/>
    <property type="match status" value="1"/>
</dbReference>
<dbReference type="InterPro" id="IPR036237">
    <property type="entry name" value="Xyl_isomerase-like_sf"/>
</dbReference>
<gene>
    <name evidence="3" type="ORF">ABR189_00685</name>
</gene>
<dbReference type="PANTHER" id="PTHR12110:SF21">
    <property type="entry name" value="XYLOSE ISOMERASE-LIKE TIM BARREL DOMAIN-CONTAINING PROTEIN"/>
    <property type="match status" value="1"/>
</dbReference>
<dbReference type="EMBL" id="JBEXAC010000001">
    <property type="protein sequence ID" value="MET6995857.1"/>
    <property type="molecule type" value="Genomic_DNA"/>
</dbReference>
<dbReference type="SUPFAM" id="SSF51658">
    <property type="entry name" value="Xylose isomerase-like"/>
    <property type="match status" value="1"/>
</dbReference>
<keyword evidence="3" id="KW-0413">Isomerase</keyword>
<evidence type="ECO:0000256" key="1">
    <source>
        <dbReference type="SAM" id="SignalP"/>
    </source>
</evidence>
<feature type="chain" id="PRO_5046829126" evidence="1">
    <location>
        <begin position="22"/>
        <end position="286"/>
    </location>
</feature>
<comment type="caution">
    <text evidence="3">The sequence shown here is derived from an EMBL/GenBank/DDBJ whole genome shotgun (WGS) entry which is preliminary data.</text>
</comment>
<dbReference type="GO" id="GO:0016853">
    <property type="term" value="F:isomerase activity"/>
    <property type="evidence" value="ECO:0007669"/>
    <property type="project" value="UniProtKB-KW"/>
</dbReference>
<evidence type="ECO:0000313" key="4">
    <source>
        <dbReference type="Proteomes" id="UP001549749"/>
    </source>
</evidence>
<dbReference type="Proteomes" id="UP001549749">
    <property type="component" value="Unassembled WGS sequence"/>
</dbReference>
<reference evidence="3 4" key="1">
    <citation type="submission" date="2024-06" db="EMBL/GenBank/DDBJ databases">
        <title>Chitinophaga defluvii sp. nov., isolated from municipal sewage.</title>
        <authorList>
            <person name="Zhang L."/>
        </authorList>
    </citation>
    <scope>NUCLEOTIDE SEQUENCE [LARGE SCALE GENOMIC DNA]</scope>
    <source>
        <strain evidence="3 4">H8</strain>
    </source>
</reference>
<dbReference type="InterPro" id="IPR013022">
    <property type="entry name" value="Xyl_isomerase-like_TIM-brl"/>
</dbReference>